<organism evidence="1 2">
    <name type="scientific">Streptococcus mitis</name>
    <dbReference type="NCBI Taxonomy" id="28037"/>
    <lineage>
        <taxon>Bacteria</taxon>
        <taxon>Bacillati</taxon>
        <taxon>Bacillota</taxon>
        <taxon>Bacilli</taxon>
        <taxon>Lactobacillales</taxon>
        <taxon>Streptococcaceae</taxon>
        <taxon>Streptococcus</taxon>
        <taxon>Streptococcus mitis group</taxon>
    </lineage>
</organism>
<comment type="caution">
    <text evidence="1">The sequence shown here is derived from an EMBL/GenBank/DDBJ whole genome shotgun (WGS) entry which is preliminary data.</text>
</comment>
<accession>A0A3R9J332</accession>
<reference evidence="1 2" key="1">
    <citation type="submission" date="2018-11" db="EMBL/GenBank/DDBJ databases">
        <title>Species Designations Belie Phenotypic and Genotypic Heterogeneity in Oral Streptococci.</title>
        <authorList>
            <person name="Velsko I."/>
        </authorList>
    </citation>
    <scope>NUCLEOTIDE SEQUENCE [LARGE SCALE GENOMIC DNA]</scope>
    <source>
        <strain evidence="1 2">BCA16</strain>
    </source>
</reference>
<evidence type="ECO:0000313" key="1">
    <source>
        <dbReference type="EMBL" id="RSI78424.1"/>
    </source>
</evidence>
<dbReference type="RefSeq" id="WP_125827648.1">
    <property type="nucleotide sequence ID" value="NZ_RJNQ01000006.1"/>
</dbReference>
<name>A0A3R9J332_STRMT</name>
<sequence length="100" mass="11401">MKKQDQNQTVALTVKQIKEQGRRATNVMTRIDTLKGYANSLMLAMDSEPDRAILLSCLHNFLNQVYDQMDVMYQELDAVAYQLLECDNPVELKAYLSAKG</sequence>
<dbReference type="Proteomes" id="UP000272928">
    <property type="component" value="Unassembled WGS sequence"/>
</dbReference>
<dbReference type="EMBL" id="RJNQ01000006">
    <property type="protein sequence ID" value="RSI78424.1"/>
    <property type="molecule type" value="Genomic_DNA"/>
</dbReference>
<protein>
    <submittedName>
        <fullName evidence="1">Uncharacterized protein</fullName>
    </submittedName>
</protein>
<evidence type="ECO:0000313" key="2">
    <source>
        <dbReference type="Proteomes" id="UP000272928"/>
    </source>
</evidence>
<proteinExistence type="predicted"/>
<gene>
    <name evidence="1" type="ORF">D8856_03985</name>
</gene>
<dbReference type="AlphaFoldDB" id="A0A3R9J332"/>